<dbReference type="EMBL" id="MRBO01000405">
    <property type="protein sequence ID" value="KAB2584744.1"/>
    <property type="molecule type" value="Genomic_DNA"/>
</dbReference>
<dbReference type="PANTHER" id="PTHR42714:SF2">
    <property type="entry name" value="TRNA MODIFICATION GTPASE GTPBP3, MITOCHONDRIAL"/>
    <property type="match status" value="1"/>
</dbReference>
<feature type="domain" description="G" evidence="1">
    <location>
        <begin position="754"/>
        <end position="837"/>
    </location>
</feature>
<evidence type="ECO:0000259" key="2">
    <source>
        <dbReference type="Pfam" id="PF18709"/>
    </source>
</evidence>
<evidence type="ECO:0008006" key="5">
    <source>
        <dbReference type="Google" id="ProtNLM"/>
    </source>
</evidence>
<dbReference type="AlphaFoldDB" id="A0A5N5E9V5"/>
<dbReference type="GO" id="GO:0002098">
    <property type="term" value="P:tRNA wobble uridine modification"/>
    <property type="evidence" value="ECO:0007669"/>
    <property type="project" value="TreeGrafter"/>
</dbReference>
<organism evidence="3 4">
    <name type="scientific">Rhodococcus erythropolis</name>
    <name type="common">Arthrobacter picolinophilus</name>
    <dbReference type="NCBI Taxonomy" id="1833"/>
    <lineage>
        <taxon>Bacteria</taxon>
        <taxon>Bacillati</taxon>
        <taxon>Actinomycetota</taxon>
        <taxon>Actinomycetes</taxon>
        <taxon>Mycobacteriales</taxon>
        <taxon>Nocardiaceae</taxon>
        <taxon>Rhodococcus</taxon>
        <taxon>Rhodococcus erythropolis group</taxon>
    </lineage>
</organism>
<sequence length="1277" mass="137755">MVDAGVALQHAVERAVGSGNRELEELDALISSLVEQFALPAGAHSAATSGAVLSPELAEIADGFERSLRTHLADQRRVLSTFNIAFFGRTGAGKSTLLSAFGGLDGGYVSPGESDWTTDVTEIAWNSCRLWDTPGINGWGRTQSRVDLEETARRAVEIADVVLLCFDSQSQQDSEFTKVAQWVRAYGKPAVAVLNVRNLRWRHPAKVASQSARQSLSRAVREHVDSIATELAKIDLPFAPIVAVQSRRALFGRASTPFKGPAGRNFLSDREQFGVEYLTHWSNFGVLEELLAASIVEGGAELRQTSLREGFRGVLDLTADRLERMIAGIEPRVAAAERQIDQLLDVLGYVDGDERAKYLGRDDGLDLLSALEDTRGQTFTATPEGTLDRHMSHLIKSHLSGLREASIVKSDELAATVFESGNSIDDELFSNTVFAMNDIQAAVVTVWNSKAAFLMRELKLASIDEAPDITESSTDSATLDGHAGRMKSNLARSMKIAGMAAGGAAGAIFVPAVANVWNPVGWAGAAVAVGLGGASQAGRYIGERVAASTEKQGALARFDFGRQSRSAVHRTYDRIAQELREHGRDLSWQVAEPVLSELLSEALALRKDRKDAAHLAARLRQASESLPLAIDAKSVLERAQARVLADHSALPPGEGGASGADARGSVSGRKVWLGEDWFESGSLDKNAVETERLPVFVERDNVDLSNLKQALLKAWDLPSDSSVAELIREIEDATDLDAQMPGASHSQVAIKPAIVVLGDYSSGKSSLIKRLLVEMSGQVPANLRVRGGAATSAVERYDLGHIQLLDTPGFQSGNREHDALALKSAGEAALVLVVLHVNLLIGDMTLLQGIVEGTRETVAKDTRMIYLINRSDELGVDPTAAPEDFLLLKDRKKAELIAALGSCGIEVNANQVHVLSGDPFGEIGARTDVSREDYAQHRDWDGVEPLVRMLDSYSRKSGSAGVSGAQLDTALNMMLQGRNRIEQKVAEVRGEETARTSLEQSIRNCEQDSELLEKSLRQDAHRVVEPYANRYTVYAVEQDRGGVEDIPAALNALWANSDLDSDIDQFMIKAQQEIETWFRTHASTIGREMDALAFTTVRHRAEDPESEFMVVDAGNIAAGAAKGGSAFVRAIANRDTIYAIGKGIGVKFKPWGAVKAAGRVAKVAPILAAAGVAADAHAMVKGELSTNAREEQRREAAGVIDEAAADLVHQVLNGVEEDGPIPLIRASAASLSEYTKLLERQRLVAADEERALMDTLSKVERLLSQAENLRACERSGE</sequence>
<accession>A0A5N5E9V5</accession>
<name>A0A5N5E9V5_RHOER</name>
<feature type="domain" description="Dynamin-like helical" evidence="2">
    <location>
        <begin position="1059"/>
        <end position="1203"/>
    </location>
</feature>
<evidence type="ECO:0000313" key="3">
    <source>
        <dbReference type="EMBL" id="KAB2584744.1"/>
    </source>
</evidence>
<dbReference type="GO" id="GO:0005525">
    <property type="term" value="F:GTP binding"/>
    <property type="evidence" value="ECO:0007669"/>
    <property type="project" value="InterPro"/>
</dbReference>
<dbReference type="Pfam" id="PF01926">
    <property type="entry name" value="MMR_HSR1"/>
    <property type="match status" value="2"/>
</dbReference>
<proteinExistence type="predicted"/>
<evidence type="ECO:0000259" key="1">
    <source>
        <dbReference type="Pfam" id="PF01926"/>
    </source>
</evidence>
<dbReference type="PANTHER" id="PTHR42714">
    <property type="entry name" value="TRNA MODIFICATION GTPASE GTPBP3"/>
    <property type="match status" value="1"/>
</dbReference>
<dbReference type="InterPro" id="IPR027417">
    <property type="entry name" value="P-loop_NTPase"/>
</dbReference>
<dbReference type="GO" id="GO:0005737">
    <property type="term" value="C:cytoplasm"/>
    <property type="evidence" value="ECO:0007669"/>
    <property type="project" value="TreeGrafter"/>
</dbReference>
<evidence type="ECO:0000313" key="4">
    <source>
        <dbReference type="Proteomes" id="UP000325576"/>
    </source>
</evidence>
<feature type="domain" description="G" evidence="1">
    <location>
        <begin position="84"/>
        <end position="195"/>
    </location>
</feature>
<comment type="caution">
    <text evidence="3">The sequence shown here is derived from an EMBL/GenBank/DDBJ whole genome shotgun (WGS) entry which is preliminary data.</text>
</comment>
<dbReference type="Proteomes" id="UP000325576">
    <property type="component" value="Unassembled WGS sequence"/>
</dbReference>
<dbReference type="Gene3D" id="3.40.50.300">
    <property type="entry name" value="P-loop containing nucleotide triphosphate hydrolases"/>
    <property type="match status" value="2"/>
</dbReference>
<dbReference type="InterPro" id="IPR006073">
    <property type="entry name" value="GTP-bd"/>
</dbReference>
<dbReference type="GO" id="GO:0030488">
    <property type="term" value="P:tRNA methylation"/>
    <property type="evidence" value="ECO:0007669"/>
    <property type="project" value="TreeGrafter"/>
</dbReference>
<dbReference type="SUPFAM" id="SSF52540">
    <property type="entry name" value="P-loop containing nucleoside triphosphate hydrolases"/>
    <property type="match status" value="2"/>
</dbReference>
<dbReference type="Pfam" id="PF18709">
    <property type="entry name" value="DLP_helical"/>
    <property type="match status" value="1"/>
</dbReference>
<reference evidence="3 4" key="1">
    <citation type="journal article" date="2017" name="Poromechanics V (2013)">
        <title>Genomic Characterization of the Arsenic-Tolerant Actinobacterium, &lt;i&gt;Rhodococcus erythropolis&lt;/i&gt; S43.</title>
        <authorList>
            <person name="Retamal-Morales G."/>
            <person name="Mehnert M."/>
            <person name="Schwabe R."/>
            <person name="Tischler D."/>
            <person name="Schloemann M."/>
            <person name="Levican G.J."/>
        </authorList>
    </citation>
    <scope>NUCLEOTIDE SEQUENCE [LARGE SCALE GENOMIC DNA]</scope>
    <source>
        <strain evidence="3 4">S43</strain>
    </source>
</reference>
<dbReference type="InterPro" id="IPR040576">
    <property type="entry name" value="DLP_helical"/>
</dbReference>
<gene>
    <name evidence="3" type="ORF">BS297_13945</name>
</gene>
<protein>
    <recommendedName>
        <fullName evidence="5">50S ribosome-binding GTPase</fullName>
    </recommendedName>
</protein>